<evidence type="ECO:0000259" key="1">
    <source>
        <dbReference type="Pfam" id="PF04734"/>
    </source>
</evidence>
<dbReference type="OrthoDB" id="622550at2"/>
<protein>
    <recommendedName>
        <fullName evidence="1">Neutral/alkaline non-lysosomal ceramidase N-terminal domain-containing protein</fullName>
    </recommendedName>
</protein>
<accession>A0A5C4T1A0</accession>
<dbReference type="InterPro" id="IPR031329">
    <property type="entry name" value="NEUT/ALK_ceramidase_N"/>
</dbReference>
<evidence type="ECO:0000313" key="2">
    <source>
        <dbReference type="EMBL" id="TNJ62794.1"/>
    </source>
</evidence>
<gene>
    <name evidence="2" type="ORF">FE784_28875</name>
</gene>
<dbReference type="EMBL" id="VDCQ01000053">
    <property type="protein sequence ID" value="TNJ62794.1"/>
    <property type="molecule type" value="Genomic_DNA"/>
</dbReference>
<name>A0A5C4T1A0_9BACL</name>
<evidence type="ECO:0000313" key="3">
    <source>
        <dbReference type="Proteomes" id="UP000307943"/>
    </source>
</evidence>
<sequence length="425" mass="47553">MKFGVAKDLITPDLLTHMGGYGSFFDNCFQGIHDDLYVRTLLLDDGVNRMLMISLDLLFHDYALTETVKDYAREKFAIDPDYVFLSYSHTHGGPAVRGYDDSSQHSEPYEAFLLQRICSSINRAMVNLFEGTIEHGAIEGDWNINRRRMVGGKIENKPNPDGEKDDGLHLLRIRNRVGDTKAILVHYACHPVTVRDTMYISGDFPARVCHLLEAELFGSTAIFFQGAGGNARPKITAKGSEFATCTYGDMNELSLSIAQRIKDALHACHVFSPLALQLEARQFQIPIEIEPFSKAHIERIALDDKCFPGTRRIASKVLEQYERLPDEALLPAGLVRLAEGRYMAWMGGEPCYEVKKKLEAALGVGRLIFVGYMDSTAYIPDDSIIAEGGYEASESALEYGLKGGFKPGIDRRIAEAFMRQLRSFE</sequence>
<organism evidence="2 3">
    <name type="scientific">Paenibacillus hemerocallicola</name>
    <dbReference type="NCBI Taxonomy" id="1172614"/>
    <lineage>
        <taxon>Bacteria</taxon>
        <taxon>Bacillati</taxon>
        <taxon>Bacillota</taxon>
        <taxon>Bacilli</taxon>
        <taxon>Bacillales</taxon>
        <taxon>Paenibacillaceae</taxon>
        <taxon>Paenibacillus</taxon>
    </lineage>
</organism>
<proteinExistence type="predicted"/>
<feature type="domain" description="Neutral/alkaline non-lysosomal ceramidase N-terminal" evidence="1">
    <location>
        <begin position="10"/>
        <end position="219"/>
    </location>
</feature>
<dbReference type="Proteomes" id="UP000307943">
    <property type="component" value="Unassembled WGS sequence"/>
</dbReference>
<reference evidence="2 3" key="1">
    <citation type="submission" date="2019-05" db="EMBL/GenBank/DDBJ databases">
        <title>We sequenced the genome of Paenibacillus hemerocallicola KCTC 33185 for further insight into its adaptation and study the phylogeny of Paenibacillus.</title>
        <authorList>
            <person name="Narsing Rao M.P."/>
        </authorList>
    </citation>
    <scope>NUCLEOTIDE SEQUENCE [LARGE SCALE GENOMIC DNA]</scope>
    <source>
        <strain evidence="2 3">KCTC 33185</strain>
    </source>
</reference>
<keyword evidence="3" id="KW-1185">Reference proteome</keyword>
<dbReference type="Pfam" id="PF04734">
    <property type="entry name" value="Ceramidase_alk"/>
    <property type="match status" value="1"/>
</dbReference>
<dbReference type="RefSeq" id="WP_139605729.1">
    <property type="nucleotide sequence ID" value="NZ_VDCQ01000053.1"/>
</dbReference>
<comment type="caution">
    <text evidence="2">The sequence shown here is derived from an EMBL/GenBank/DDBJ whole genome shotgun (WGS) entry which is preliminary data.</text>
</comment>
<dbReference type="AlphaFoldDB" id="A0A5C4T1A0"/>